<feature type="transmembrane region" description="Helical" evidence="3">
    <location>
        <begin position="64"/>
        <end position="80"/>
    </location>
</feature>
<evidence type="ECO:0000256" key="3">
    <source>
        <dbReference type="SAM" id="Phobius"/>
    </source>
</evidence>
<dbReference type="InterPro" id="IPR005081">
    <property type="entry name" value="SpoIIGA"/>
</dbReference>
<feature type="transmembrane region" description="Helical" evidence="3">
    <location>
        <begin position="39"/>
        <end position="58"/>
    </location>
</feature>
<dbReference type="EC" id="3.4.23.-" evidence="1"/>
<dbReference type="GO" id="GO:0006508">
    <property type="term" value="P:proteolysis"/>
    <property type="evidence" value="ECO:0007669"/>
    <property type="project" value="UniProtKB-KW"/>
</dbReference>
<proteinExistence type="inferred from homology"/>
<feature type="transmembrane region" description="Helical" evidence="3">
    <location>
        <begin position="6"/>
        <end position="27"/>
    </location>
</feature>
<keyword evidence="3" id="KW-0812">Transmembrane</keyword>
<gene>
    <name evidence="4" type="primary">spoIIGA</name>
    <name evidence="4" type="ORF">L7E55_16455</name>
</gene>
<reference evidence="4" key="1">
    <citation type="submission" date="2022-02" db="EMBL/GenBank/DDBJ databases">
        <authorList>
            <person name="Leng L."/>
        </authorList>
    </citation>
    <scope>NUCLEOTIDE SEQUENCE</scope>
    <source>
        <strain evidence="4">JI</strain>
    </source>
</reference>
<organism evidence="4 5">
    <name type="scientific">Pelotomaculum isophthalicicum JI</name>
    <dbReference type="NCBI Taxonomy" id="947010"/>
    <lineage>
        <taxon>Bacteria</taxon>
        <taxon>Bacillati</taxon>
        <taxon>Bacillota</taxon>
        <taxon>Clostridia</taxon>
        <taxon>Eubacteriales</taxon>
        <taxon>Desulfotomaculaceae</taxon>
        <taxon>Pelotomaculum</taxon>
    </lineage>
</organism>
<keyword evidence="3" id="KW-1133">Transmembrane helix</keyword>
<dbReference type="GO" id="GO:0004190">
    <property type="term" value="F:aspartic-type endopeptidase activity"/>
    <property type="evidence" value="ECO:0007669"/>
    <property type="project" value="UniProtKB-KW"/>
</dbReference>
<comment type="subcellular location">
    <subcellularLocation>
        <location evidence="1">Cell membrane</location>
    </subcellularLocation>
</comment>
<dbReference type="AlphaFoldDB" id="A0A9X4H7C0"/>
<feature type="transmembrane region" description="Helical" evidence="3">
    <location>
        <begin position="87"/>
        <end position="111"/>
    </location>
</feature>
<keyword evidence="1" id="KW-0378">Hydrolase</keyword>
<dbReference type="NCBIfam" id="TIGR02854">
    <property type="entry name" value="spore_II_GA"/>
    <property type="match status" value="1"/>
</dbReference>
<evidence type="ECO:0000256" key="2">
    <source>
        <dbReference type="PIRSR" id="PIRSR018571-1"/>
    </source>
</evidence>
<feature type="active site" evidence="2">
    <location>
        <position position="182"/>
    </location>
</feature>
<keyword evidence="1 3" id="KW-0472">Membrane</keyword>
<dbReference type="EMBL" id="JAKOAV010000051">
    <property type="protein sequence ID" value="MDF9409917.1"/>
    <property type="molecule type" value="Genomic_DNA"/>
</dbReference>
<dbReference type="GO" id="GO:0005886">
    <property type="term" value="C:plasma membrane"/>
    <property type="evidence" value="ECO:0007669"/>
    <property type="project" value="UniProtKB-SubCell"/>
</dbReference>
<keyword evidence="5" id="KW-1185">Reference proteome</keyword>
<evidence type="ECO:0000256" key="1">
    <source>
        <dbReference type="PIRNR" id="PIRNR018571"/>
    </source>
</evidence>
<comment type="caution">
    <text evidence="4">The sequence shown here is derived from an EMBL/GenBank/DDBJ whole genome shotgun (WGS) entry which is preliminary data.</text>
</comment>
<dbReference type="PIRSF" id="PIRSF018571">
    <property type="entry name" value="SpoIIGA"/>
    <property type="match status" value="1"/>
</dbReference>
<dbReference type="Proteomes" id="UP001154312">
    <property type="component" value="Unassembled WGS sequence"/>
</dbReference>
<keyword evidence="1" id="KW-0749">Sporulation</keyword>
<comment type="function">
    <text evidence="1">Probable aspartic protease that is responsible for the proteolytic cleavage of the RNA polymerase sigma E factor (SigE/spoIIGB) to yield the active peptide in the mother cell during sporulation. Responds to a signal from the forespore that is triggered by the extracellular signal protein SpoIIR.</text>
</comment>
<comment type="similarity">
    <text evidence="1">Belongs to the peptidase U4 family.</text>
</comment>
<keyword evidence="1" id="KW-0064">Aspartyl protease</keyword>
<dbReference type="GO" id="GO:0030435">
    <property type="term" value="P:sporulation resulting in formation of a cellular spore"/>
    <property type="evidence" value="ECO:0007669"/>
    <property type="project" value="UniProtKB-KW"/>
</dbReference>
<evidence type="ECO:0000313" key="4">
    <source>
        <dbReference type="EMBL" id="MDF9409917.1"/>
    </source>
</evidence>
<protein>
    <recommendedName>
        <fullName evidence="1">Sporulation sigma-E factor-processing peptidase</fullName>
        <ecNumber evidence="1">3.4.23.-</ecNumber>
    </recommendedName>
    <alternativeName>
        <fullName evidence="1">Membrane-associated aspartic protease</fullName>
    </alternativeName>
    <alternativeName>
        <fullName evidence="1">Stage II sporulation protein GA</fullName>
    </alternativeName>
</protein>
<accession>A0A9X4H7C0</accession>
<sequence>MLLYTVYLDQVFFGNLVMNYAILWATAKLSRTPAGKGRLAAGAALGAAYALALFIPGYNLLLTVWFKMIASVLIIALTFAPLQPKKFLTCLGIFYLTSFVLGGLIFGIIFYLQPARISSINGISLIISNNFWCGLLLGVIAFGSLVKVISILLKKRIIEKVFKLGLFIKSQGIQVQVDAFLDTGNQLTDPMTKRAVIVVEYGVLKPLLPAQVQVLFDEADEPDVWHILSSLGDSPWRSRFSVIPFFSLGQSSGLMVGFRPDEVFIKHHERLVKIKKVVIAIYHKKIDPGNSYNALLHPRLLEIHEG</sequence>
<name>A0A9X4H7C0_9FIRM</name>
<evidence type="ECO:0000313" key="5">
    <source>
        <dbReference type="Proteomes" id="UP001154312"/>
    </source>
</evidence>
<dbReference type="RefSeq" id="WP_277445439.1">
    <property type="nucleotide sequence ID" value="NZ_JAKOAV010000051.1"/>
</dbReference>
<dbReference type="GO" id="GO:0030436">
    <property type="term" value="P:asexual sporulation"/>
    <property type="evidence" value="ECO:0007669"/>
    <property type="project" value="InterPro"/>
</dbReference>
<keyword evidence="1" id="KW-1003">Cell membrane</keyword>
<dbReference type="Pfam" id="PF03419">
    <property type="entry name" value="Peptidase_U4"/>
    <property type="match status" value="1"/>
</dbReference>
<feature type="transmembrane region" description="Helical" evidence="3">
    <location>
        <begin position="131"/>
        <end position="153"/>
    </location>
</feature>
<keyword evidence="1" id="KW-0645">Protease</keyword>